<evidence type="ECO:0000259" key="1">
    <source>
        <dbReference type="Pfam" id="PF01551"/>
    </source>
</evidence>
<protein>
    <submittedName>
        <fullName evidence="2">M23 family metallopeptidase</fullName>
    </submittedName>
</protein>
<keyword evidence="3" id="KW-1185">Reference proteome</keyword>
<dbReference type="OrthoDB" id="9810477at2"/>
<dbReference type="InterPro" id="IPR050570">
    <property type="entry name" value="Cell_wall_metabolism_enzyme"/>
</dbReference>
<dbReference type="InterPro" id="IPR011055">
    <property type="entry name" value="Dup_hybrid_motif"/>
</dbReference>
<organism evidence="2 3">
    <name type="scientific">Neolewinella aurantiaca</name>
    <dbReference type="NCBI Taxonomy" id="2602767"/>
    <lineage>
        <taxon>Bacteria</taxon>
        <taxon>Pseudomonadati</taxon>
        <taxon>Bacteroidota</taxon>
        <taxon>Saprospiria</taxon>
        <taxon>Saprospirales</taxon>
        <taxon>Lewinellaceae</taxon>
        <taxon>Neolewinella</taxon>
    </lineage>
</organism>
<reference evidence="2 3" key="1">
    <citation type="submission" date="2019-08" db="EMBL/GenBank/DDBJ databases">
        <title>Lewinella sp. strain SSH13 Genome sequencing and assembly.</title>
        <authorList>
            <person name="Kim I."/>
        </authorList>
    </citation>
    <scope>NUCLEOTIDE SEQUENCE [LARGE SCALE GENOMIC DNA]</scope>
    <source>
        <strain evidence="2 3">SSH13</strain>
    </source>
</reference>
<comment type="caution">
    <text evidence="2">The sequence shown here is derived from an EMBL/GenBank/DDBJ whole genome shotgun (WGS) entry which is preliminary data.</text>
</comment>
<dbReference type="InterPro" id="IPR016047">
    <property type="entry name" value="M23ase_b-sheet_dom"/>
</dbReference>
<dbReference type="PANTHER" id="PTHR21666:SF285">
    <property type="entry name" value="M23 FAMILY METALLOPEPTIDASE"/>
    <property type="match status" value="1"/>
</dbReference>
<dbReference type="Pfam" id="PF01551">
    <property type="entry name" value="Peptidase_M23"/>
    <property type="match status" value="2"/>
</dbReference>
<feature type="domain" description="M23ase beta-sheet core" evidence="1">
    <location>
        <begin position="60"/>
        <end position="125"/>
    </location>
</feature>
<dbReference type="CDD" id="cd12797">
    <property type="entry name" value="M23_peptidase"/>
    <property type="match status" value="1"/>
</dbReference>
<dbReference type="SUPFAM" id="SSF51261">
    <property type="entry name" value="Duplicated hybrid motif"/>
    <property type="match status" value="1"/>
</dbReference>
<accession>A0A5C7FZB6</accession>
<dbReference type="Proteomes" id="UP000321907">
    <property type="component" value="Unassembled WGS sequence"/>
</dbReference>
<name>A0A5C7FZB6_9BACT</name>
<dbReference type="GO" id="GO:0004222">
    <property type="term" value="F:metalloendopeptidase activity"/>
    <property type="evidence" value="ECO:0007669"/>
    <property type="project" value="TreeGrafter"/>
</dbReference>
<dbReference type="AlphaFoldDB" id="A0A5C7FZB6"/>
<dbReference type="PANTHER" id="PTHR21666">
    <property type="entry name" value="PEPTIDASE-RELATED"/>
    <property type="match status" value="1"/>
</dbReference>
<feature type="domain" description="M23ase beta-sheet core" evidence="1">
    <location>
        <begin position="145"/>
        <end position="174"/>
    </location>
</feature>
<evidence type="ECO:0000313" key="2">
    <source>
        <dbReference type="EMBL" id="TXF90640.1"/>
    </source>
</evidence>
<evidence type="ECO:0000313" key="3">
    <source>
        <dbReference type="Proteomes" id="UP000321907"/>
    </source>
</evidence>
<dbReference type="EMBL" id="VOXD01000006">
    <property type="protein sequence ID" value="TXF90640.1"/>
    <property type="molecule type" value="Genomic_DNA"/>
</dbReference>
<gene>
    <name evidence="2" type="ORF">FUA23_05975</name>
</gene>
<proteinExistence type="predicted"/>
<sequence length="601" mass="67012">MIPLPASLSSPVKNNPLRTLFCLCFFTFSFLSAQELQYDAPLGGPLLVTGTFGELRGNHFHAGLDFRASVNTPVYAVADGYVSRILVSPGGYGQAIYVDHPDGHRSVYGHLETLAPELLDTVRARQFAEEEFRQDLRFGPAVFPVTRGQQIGGVGNRGHSFGPHLHFEMREQAGDVALNPLAFGFSIPDTRAPAIRKLRVYELDDRGLETGSRTITPQTLRSGNYQVDDTLVVTSRRIGLALKSYDRQNAMPNWNGIFGGNLYADSTLIFEFRFARIPFEETEYLNALTDYADWMENESWFHRFWALSPQQFRAPMPKDTAGPFAFLNQARPQDAKQVESPGSYDGSLVLQPEKPINLRLQTVDFAGNTSELGLVVVYRPTSTAPAAEPHQYFLPAGEASVIDNNDMRLELSADALYRDCFFRYARLPDRSANHLSDVHQVHDYRTPLHGSGRLHLRPVGRIADDLRDHVFLGSCDDAGHLSSNGGDWTEDGRMAANISTFGDYGLFLDTVPPTVEVNYFSTDLRRATGFSIVMDDNVSGGRMNFRGTIDGKWALLEHDGKSGKLIYSFANGDPGPGEHLFELEVTDARGNGTQWQRRFRR</sequence>
<dbReference type="Gene3D" id="2.70.70.10">
    <property type="entry name" value="Glucose Permease (Domain IIA)"/>
    <property type="match status" value="1"/>
</dbReference>